<dbReference type="GO" id="GO:0003700">
    <property type="term" value="F:DNA-binding transcription factor activity"/>
    <property type="evidence" value="ECO:0007669"/>
    <property type="project" value="InterPro"/>
</dbReference>
<dbReference type="InterPro" id="IPR005119">
    <property type="entry name" value="LysR_subst-bd"/>
</dbReference>
<dbReference type="InterPro" id="IPR000847">
    <property type="entry name" value="LysR_HTH_N"/>
</dbReference>
<accession>A0A5R9IQS0</accession>
<dbReference type="Proteomes" id="UP000307790">
    <property type="component" value="Unassembled WGS sequence"/>
</dbReference>
<evidence type="ECO:0000256" key="3">
    <source>
        <dbReference type="ARBA" id="ARBA00023125"/>
    </source>
</evidence>
<evidence type="ECO:0000313" key="7">
    <source>
        <dbReference type="Proteomes" id="UP000307790"/>
    </source>
</evidence>
<dbReference type="GO" id="GO:0000976">
    <property type="term" value="F:transcription cis-regulatory region binding"/>
    <property type="evidence" value="ECO:0007669"/>
    <property type="project" value="TreeGrafter"/>
</dbReference>
<dbReference type="PROSITE" id="PS50931">
    <property type="entry name" value="HTH_LYSR"/>
    <property type="match status" value="1"/>
</dbReference>
<keyword evidence="7" id="KW-1185">Reference proteome</keyword>
<dbReference type="AlphaFoldDB" id="A0A5R9IQS0"/>
<reference evidence="6 7" key="1">
    <citation type="submission" date="2019-05" db="EMBL/GenBank/DDBJ databases">
        <title>Genome sequences of Thalassotalea litorea 1K03283.</title>
        <authorList>
            <person name="Zhang D."/>
        </authorList>
    </citation>
    <scope>NUCLEOTIDE SEQUENCE [LARGE SCALE GENOMIC DNA]</scope>
    <source>
        <strain evidence="6 7">MCCC 1K03283</strain>
    </source>
</reference>
<dbReference type="Gene3D" id="1.10.10.10">
    <property type="entry name" value="Winged helix-like DNA-binding domain superfamily/Winged helix DNA-binding domain"/>
    <property type="match status" value="1"/>
</dbReference>
<proteinExistence type="inferred from homology"/>
<keyword evidence="2" id="KW-0805">Transcription regulation</keyword>
<name>A0A5R9IQS0_9GAMM</name>
<sequence>MMQLSLNNPRHLSDYDLRLLKVFQAVVEHGGFSAAEPHLGITKSTISIHISNLEQRMGFKLCQRGRSGFTLTHEGQSVYHAALGLFESVQDFSMLVNSLGSELSGELVIWCSEQLDQEKQLKFVEVVKQIHRKHPALHIELDTMSIDQIEKGLLQGKVHVGIFPAYHKIDGLDYLPIHKEQVFLCCDKKHPFFNQTDHQISDEDFANAETIHPGIDITGEGKAQLERFNLKAKSYQFFMRKILIKSGEYLGFMPQGHIQKELNDGTIRLIKPNSINYHFTLSLVVNKSPRESKKQTIAMETILASFKDDEQ</sequence>
<organism evidence="6 7">
    <name type="scientific">Thalassotalea litorea</name>
    <dbReference type="NCBI Taxonomy" id="2020715"/>
    <lineage>
        <taxon>Bacteria</taxon>
        <taxon>Pseudomonadati</taxon>
        <taxon>Pseudomonadota</taxon>
        <taxon>Gammaproteobacteria</taxon>
        <taxon>Alteromonadales</taxon>
        <taxon>Colwelliaceae</taxon>
        <taxon>Thalassotalea</taxon>
    </lineage>
</organism>
<dbReference type="InterPro" id="IPR036390">
    <property type="entry name" value="WH_DNA-bd_sf"/>
</dbReference>
<protein>
    <submittedName>
        <fullName evidence="6">LysR family transcriptional regulator</fullName>
    </submittedName>
</protein>
<dbReference type="SUPFAM" id="SSF46785">
    <property type="entry name" value="Winged helix' DNA-binding domain"/>
    <property type="match status" value="1"/>
</dbReference>
<dbReference type="InterPro" id="IPR036388">
    <property type="entry name" value="WH-like_DNA-bd_sf"/>
</dbReference>
<dbReference type="Pfam" id="PF03466">
    <property type="entry name" value="LysR_substrate"/>
    <property type="match status" value="1"/>
</dbReference>
<evidence type="ECO:0000256" key="4">
    <source>
        <dbReference type="ARBA" id="ARBA00023163"/>
    </source>
</evidence>
<dbReference type="CDD" id="cd05466">
    <property type="entry name" value="PBP2_LTTR_substrate"/>
    <property type="match status" value="1"/>
</dbReference>
<dbReference type="Pfam" id="PF00126">
    <property type="entry name" value="HTH_1"/>
    <property type="match status" value="1"/>
</dbReference>
<feature type="domain" description="HTH lysR-type" evidence="5">
    <location>
        <begin position="15"/>
        <end position="72"/>
    </location>
</feature>
<dbReference type="SUPFAM" id="SSF53850">
    <property type="entry name" value="Periplasmic binding protein-like II"/>
    <property type="match status" value="1"/>
</dbReference>
<comment type="caution">
    <text evidence="6">The sequence shown here is derived from an EMBL/GenBank/DDBJ whole genome shotgun (WGS) entry which is preliminary data.</text>
</comment>
<dbReference type="PANTHER" id="PTHR30126">
    <property type="entry name" value="HTH-TYPE TRANSCRIPTIONAL REGULATOR"/>
    <property type="match status" value="1"/>
</dbReference>
<gene>
    <name evidence="6" type="ORF">FE810_11555</name>
</gene>
<dbReference type="Gene3D" id="3.40.190.290">
    <property type="match status" value="1"/>
</dbReference>
<evidence type="ECO:0000256" key="2">
    <source>
        <dbReference type="ARBA" id="ARBA00023015"/>
    </source>
</evidence>
<evidence type="ECO:0000256" key="1">
    <source>
        <dbReference type="ARBA" id="ARBA00009437"/>
    </source>
</evidence>
<keyword evidence="3" id="KW-0238">DNA-binding</keyword>
<evidence type="ECO:0000259" key="5">
    <source>
        <dbReference type="PROSITE" id="PS50931"/>
    </source>
</evidence>
<keyword evidence="4" id="KW-0804">Transcription</keyword>
<dbReference type="PANTHER" id="PTHR30126:SF98">
    <property type="entry name" value="HTH-TYPE TRANSCRIPTIONAL ACTIVATOR BAUR"/>
    <property type="match status" value="1"/>
</dbReference>
<dbReference type="EMBL" id="VCBC01000011">
    <property type="protein sequence ID" value="TLU64238.1"/>
    <property type="molecule type" value="Genomic_DNA"/>
</dbReference>
<dbReference type="OrthoDB" id="8587655at2"/>
<comment type="similarity">
    <text evidence="1">Belongs to the LysR transcriptional regulatory family.</text>
</comment>
<evidence type="ECO:0000313" key="6">
    <source>
        <dbReference type="EMBL" id="TLU64238.1"/>
    </source>
</evidence>
<dbReference type="RefSeq" id="WP_138320221.1">
    <property type="nucleotide sequence ID" value="NZ_VCBC01000011.1"/>
</dbReference>